<dbReference type="SUPFAM" id="SSF55729">
    <property type="entry name" value="Acyl-CoA N-acyltransferases (Nat)"/>
    <property type="match status" value="1"/>
</dbReference>
<dbReference type="Gene3D" id="3.40.630.30">
    <property type="match status" value="1"/>
</dbReference>
<dbReference type="InterPro" id="IPR016181">
    <property type="entry name" value="Acyl_CoA_acyltransferase"/>
</dbReference>
<protein>
    <recommendedName>
        <fullName evidence="1">N-acetyltransferase domain-containing protein</fullName>
    </recommendedName>
</protein>
<keyword evidence="3" id="KW-1185">Reference proteome</keyword>
<feature type="domain" description="N-acetyltransferase" evidence="1">
    <location>
        <begin position="21"/>
        <end position="202"/>
    </location>
</feature>
<name>A0A497YDP3_9BACL</name>
<dbReference type="InterPro" id="IPR000182">
    <property type="entry name" value="GNAT_dom"/>
</dbReference>
<dbReference type="AlphaFoldDB" id="A0A497YDP3"/>
<dbReference type="EMBL" id="RCCP01000004">
    <property type="protein sequence ID" value="RLJ86365.1"/>
    <property type="molecule type" value="Genomic_DNA"/>
</dbReference>
<dbReference type="Proteomes" id="UP000280791">
    <property type="component" value="Unassembled WGS sequence"/>
</dbReference>
<evidence type="ECO:0000259" key="1">
    <source>
        <dbReference type="PROSITE" id="PS51186"/>
    </source>
</evidence>
<organism evidence="2 3">
    <name type="scientific">Planococcus citreus</name>
    <dbReference type="NCBI Taxonomy" id="1373"/>
    <lineage>
        <taxon>Bacteria</taxon>
        <taxon>Bacillati</taxon>
        <taxon>Bacillota</taxon>
        <taxon>Bacilli</taxon>
        <taxon>Bacillales</taxon>
        <taxon>Caryophanaceae</taxon>
        <taxon>Planococcus</taxon>
    </lineage>
</organism>
<evidence type="ECO:0000313" key="3">
    <source>
        <dbReference type="Proteomes" id="UP000280791"/>
    </source>
</evidence>
<gene>
    <name evidence="2" type="ORF">DFR62_2772</name>
</gene>
<dbReference type="PROSITE" id="PS51186">
    <property type="entry name" value="GNAT"/>
    <property type="match status" value="1"/>
</dbReference>
<reference evidence="2 3" key="1">
    <citation type="submission" date="2018-10" db="EMBL/GenBank/DDBJ databases">
        <title>Genomic Encyclopedia of Type Strains, Phase IV (KMG-IV): sequencing the most valuable type-strain genomes for metagenomic binning, comparative biology and taxonomic classification.</title>
        <authorList>
            <person name="Goeker M."/>
        </authorList>
    </citation>
    <scope>NUCLEOTIDE SEQUENCE [LARGE SCALE GENOMIC DNA]</scope>
    <source>
        <strain evidence="2 3">DSM 20549</strain>
    </source>
</reference>
<dbReference type="GO" id="GO:0016747">
    <property type="term" value="F:acyltransferase activity, transferring groups other than amino-acyl groups"/>
    <property type="evidence" value="ECO:0007669"/>
    <property type="project" value="InterPro"/>
</dbReference>
<accession>A0A497YDP3</accession>
<sequence length="238" mass="27338">MKDRLYEGTLTNVRMHKQVPMYMKRLYLEDLAEIERVQQTVIDSLPEKNTLQPLSTEEFLFILQHNGLIVGAFVEGELVAFRALLVPEIDEEHLGRDIGLSEEELGNMIYQEISAVAPDYRGNRLQQKLAEVVMKELKKLEKKFRYVACTVAPMNIPSLKDKFTQHMHIAALKKKYDGLERYILVKDLEQPNADYGNQVTAPLDDLQKQQELLNEGYVGIGFQMVKGFHALQFAKPLS</sequence>
<proteinExistence type="predicted"/>
<evidence type="ECO:0000313" key="2">
    <source>
        <dbReference type="EMBL" id="RLJ86365.1"/>
    </source>
</evidence>
<comment type="caution">
    <text evidence="2">The sequence shown here is derived from an EMBL/GenBank/DDBJ whole genome shotgun (WGS) entry which is preliminary data.</text>
</comment>